<protein>
    <recommendedName>
        <fullName evidence="4">PEP-CTERM protein-sorting domain-containing protein</fullName>
    </recommendedName>
</protein>
<comment type="caution">
    <text evidence="2">The sequence shown here is derived from an EMBL/GenBank/DDBJ whole genome shotgun (WGS) entry which is preliminary data.</text>
</comment>
<dbReference type="OrthoDB" id="264698at2"/>
<feature type="signal peptide" evidence="1">
    <location>
        <begin position="1"/>
        <end position="22"/>
    </location>
</feature>
<name>A0A5C5V0X7_9BACT</name>
<feature type="chain" id="PRO_5022930052" description="PEP-CTERM protein-sorting domain-containing protein" evidence="1">
    <location>
        <begin position="23"/>
        <end position="261"/>
    </location>
</feature>
<reference evidence="2 3" key="1">
    <citation type="submission" date="2019-02" db="EMBL/GenBank/DDBJ databases">
        <title>Deep-cultivation of Planctomycetes and their phenomic and genomic characterization uncovers novel biology.</title>
        <authorList>
            <person name="Wiegand S."/>
            <person name="Jogler M."/>
            <person name="Boedeker C."/>
            <person name="Pinto D."/>
            <person name="Vollmers J."/>
            <person name="Rivas-Marin E."/>
            <person name="Kohn T."/>
            <person name="Peeters S.H."/>
            <person name="Heuer A."/>
            <person name="Rast P."/>
            <person name="Oberbeckmann S."/>
            <person name="Bunk B."/>
            <person name="Jeske O."/>
            <person name="Meyerdierks A."/>
            <person name="Storesund J.E."/>
            <person name="Kallscheuer N."/>
            <person name="Luecker S."/>
            <person name="Lage O.M."/>
            <person name="Pohl T."/>
            <person name="Merkel B.J."/>
            <person name="Hornburger P."/>
            <person name="Mueller R.-W."/>
            <person name="Bruemmer F."/>
            <person name="Labrenz M."/>
            <person name="Spormann A.M."/>
            <person name="Op Den Camp H."/>
            <person name="Overmann J."/>
            <person name="Amann R."/>
            <person name="Jetten M.S.M."/>
            <person name="Mascher T."/>
            <person name="Medema M.H."/>
            <person name="Devos D.P."/>
            <person name="Kaster A.-K."/>
            <person name="Ovreas L."/>
            <person name="Rohde M."/>
            <person name="Galperin M.Y."/>
            <person name="Jogler C."/>
        </authorList>
    </citation>
    <scope>NUCLEOTIDE SEQUENCE [LARGE SCALE GENOMIC DNA]</scope>
    <source>
        <strain evidence="2 3">KOR34</strain>
    </source>
</reference>
<dbReference type="AlphaFoldDB" id="A0A5C5V0X7"/>
<organism evidence="2 3">
    <name type="scientific">Posidoniimonas corsicana</name>
    <dbReference type="NCBI Taxonomy" id="1938618"/>
    <lineage>
        <taxon>Bacteria</taxon>
        <taxon>Pseudomonadati</taxon>
        <taxon>Planctomycetota</taxon>
        <taxon>Planctomycetia</taxon>
        <taxon>Pirellulales</taxon>
        <taxon>Lacipirellulaceae</taxon>
        <taxon>Posidoniimonas</taxon>
    </lineage>
</organism>
<evidence type="ECO:0008006" key="4">
    <source>
        <dbReference type="Google" id="ProtNLM"/>
    </source>
</evidence>
<evidence type="ECO:0000313" key="2">
    <source>
        <dbReference type="EMBL" id="TWT32196.1"/>
    </source>
</evidence>
<dbReference type="EMBL" id="SIHJ01000003">
    <property type="protein sequence ID" value="TWT32196.1"/>
    <property type="molecule type" value="Genomic_DNA"/>
</dbReference>
<dbReference type="Proteomes" id="UP000316714">
    <property type="component" value="Unassembled WGS sequence"/>
</dbReference>
<evidence type="ECO:0000313" key="3">
    <source>
        <dbReference type="Proteomes" id="UP000316714"/>
    </source>
</evidence>
<accession>A0A5C5V0X7</accession>
<keyword evidence="3" id="KW-1185">Reference proteome</keyword>
<dbReference type="RefSeq" id="WP_146567367.1">
    <property type="nucleotide sequence ID" value="NZ_SIHJ01000003.1"/>
</dbReference>
<gene>
    <name evidence="2" type="ORF">KOR34_39570</name>
</gene>
<proteinExistence type="predicted"/>
<keyword evidence="1" id="KW-0732">Signal</keyword>
<sequence precursor="true">MKIRTLLRAALAILTLPAAASAHGPQLQITNDGGQIVTRSVLVNDYSALSDEKSAYVIPVTSVLDTDFPTSWRATADDSGAYPFGPGLAYGLGATFPTNSTLTISFLEELMLWDGGAFVSAGDVELAALRTSNPNAGSLTGNAAVTGGPDWDAEVAIGDAYSTGAHASVTHVLLGDGVDPAAAVADGLYRAKLQIASSDASIAASDPIYLLLSKNANDQVGQAVASLGLPAGAVQYFTVPEPTTAALAAITLLAPVWRRRG</sequence>
<evidence type="ECO:0000256" key="1">
    <source>
        <dbReference type="SAM" id="SignalP"/>
    </source>
</evidence>